<dbReference type="InterPro" id="IPR013253">
    <property type="entry name" value="Spc7_domain"/>
</dbReference>
<dbReference type="Pfam" id="PF15402">
    <property type="entry name" value="MELT_2"/>
    <property type="match status" value="6"/>
</dbReference>
<feature type="region of interest" description="Disordered" evidence="2">
    <location>
        <begin position="608"/>
        <end position="789"/>
    </location>
</feature>
<dbReference type="Pfam" id="PF08317">
    <property type="entry name" value="Spc7"/>
    <property type="match status" value="1"/>
</dbReference>
<dbReference type="OrthoDB" id="5592879at2759"/>
<dbReference type="Pfam" id="PF18210">
    <property type="entry name" value="Knl1_RWD_C"/>
    <property type="match status" value="1"/>
</dbReference>
<feature type="compositionally biased region" description="Polar residues" evidence="2">
    <location>
        <begin position="609"/>
        <end position="619"/>
    </location>
</feature>
<dbReference type="GO" id="GO:1990758">
    <property type="term" value="P:mitotic sister chromatid biorientation"/>
    <property type="evidence" value="ECO:0007669"/>
    <property type="project" value="TreeGrafter"/>
</dbReference>
<dbReference type="Proteomes" id="UP000275385">
    <property type="component" value="Unassembled WGS sequence"/>
</dbReference>
<feature type="region of interest" description="Disordered" evidence="2">
    <location>
        <begin position="415"/>
        <end position="443"/>
    </location>
</feature>
<keyword evidence="5" id="KW-1185">Reference proteome</keyword>
<gene>
    <name evidence="4" type="ORF">DL546_005244</name>
</gene>
<protein>
    <recommendedName>
        <fullName evidence="3">Spc7 kinetochore protein domain-containing protein</fullName>
    </recommendedName>
</protein>
<reference evidence="4 5" key="1">
    <citation type="submission" date="2018-08" db="EMBL/GenBank/DDBJ databases">
        <title>Draft genome of the lignicolous fungus Coniochaeta pulveracea.</title>
        <authorList>
            <person name="Borstlap C.J."/>
            <person name="De Witt R.N."/>
            <person name="Botha A."/>
            <person name="Volschenk H."/>
        </authorList>
    </citation>
    <scope>NUCLEOTIDE SEQUENCE [LARGE SCALE GENOMIC DNA]</scope>
    <source>
        <strain evidence="4 5">CAB683</strain>
    </source>
</reference>
<feature type="coiled-coil region" evidence="1">
    <location>
        <begin position="1172"/>
        <end position="1245"/>
    </location>
</feature>
<dbReference type="GO" id="GO:0007094">
    <property type="term" value="P:mitotic spindle assembly checkpoint signaling"/>
    <property type="evidence" value="ECO:0007669"/>
    <property type="project" value="TreeGrafter"/>
</dbReference>
<feature type="compositionally biased region" description="Polar residues" evidence="2">
    <location>
        <begin position="206"/>
        <end position="215"/>
    </location>
</feature>
<dbReference type="GO" id="GO:0034501">
    <property type="term" value="P:protein localization to kinetochore"/>
    <property type="evidence" value="ECO:0007669"/>
    <property type="project" value="TreeGrafter"/>
</dbReference>
<dbReference type="PANTHER" id="PTHR28260:SF1">
    <property type="entry name" value="SPINDLE POLE BODY COMPONENT SPC105"/>
    <property type="match status" value="1"/>
</dbReference>
<dbReference type="InterPro" id="IPR033338">
    <property type="entry name" value="Spc105/Spc7"/>
</dbReference>
<dbReference type="GO" id="GO:0000776">
    <property type="term" value="C:kinetochore"/>
    <property type="evidence" value="ECO:0007669"/>
    <property type="project" value="TreeGrafter"/>
</dbReference>
<feature type="compositionally biased region" description="Polar residues" evidence="2">
    <location>
        <begin position="743"/>
        <end position="762"/>
    </location>
</feature>
<feature type="compositionally biased region" description="Acidic residues" evidence="2">
    <location>
        <begin position="433"/>
        <end position="443"/>
    </location>
</feature>
<evidence type="ECO:0000256" key="2">
    <source>
        <dbReference type="SAM" id="MobiDB-lite"/>
    </source>
</evidence>
<accession>A0A420Y9M9</accession>
<feature type="region of interest" description="Disordered" evidence="2">
    <location>
        <begin position="527"/>
        <end position="560"/>
    </location>
</feature>
<feature type="compositionally biased region" description="Basic and acidic residues" evidence="2">
    <location>
        <begin position="131"/>
        <end position="161"/>
    </location>
</feature>
<organism evidence="4 5">
    <name type="scientific">Coniochaeta pulveracea</name>
    <dbReference type="NCBI Taxonomy" id="177199"/>
    <lineage>
        <taxon>Eukaryota</taxon>
        <taxon>Fungi</taxon>
        <taxon>Dikarya</taxon>
        <taxon>Ascomycota</taxon>
        <taxon>Pezizomycotina</taxon>
        <taxon>Sordariomycetes</taxon>
        <taxon>Sordariomycetidae</taxon>
        <taxon>Coniochaetales</taxon>
        <taxon>Coniochaetaceae</taxon>
        <taxon>Coniochaeta</taxon>
    </lineage>
</organism>
<feature type="domain" description="Spc7 kinetochore protein" evidence="3">
    <location>
        <begin position="992"/>
        <end position="1310"/>
    </location>
</feature>
<comment type="caution">
    <text evidence="4">The sequence shown here is derived from an EMBL/GenBank/DDBJ whole genome shotgun (WGS) entry which is preliminary data.</text>
</comment>
<evidence type="ECO:0000313" key="5">
    <source>
        <dbReference type="Proteomes" id="UP000275385"/>
    </source>
</evidence>
<evidence type="ECO:0000256" key="1">
    <source>
        <dbReference type="SAM" id="Coils"/>
    </source>
</evidence>
<feature type="region of interest" description="Disordered" evidence="2">
    <location>
        <begin position="458"/>
        <end position="483"/>
    </location>
</feature>
<feature type="region of interest" description="Disordered" evidence="2">
    <location>
        <begin position="832"/>
        <end position="854"/>
    </location>
</feature>
<dbReference type="SMART" id="SM00787">
    <property type="entry name" value="Spc7"/>
    <property type="match status" value="1"/>
</dbReference>
<feature type="compositionally biased region" description="Acidic residues" evidence="2">
    <location>
        <begin position="284"/>
        <end position="297"/>
    </location>
</feature>
<proteinExistence type="predicted"/>
<feature type="compositionally biased region" description="Low complexity" evidence="2">
    <location>
        <begin position="682"/>
        <end position="702"/>
    </location>
</feature>
<name>A0A420Y9M9_9PEZI</name>
<feature type="compositionally biased region" description="Acidic residues" evidence="2">
    <location>
        <begin position="899"/>
        <end position="908"/>
    </location>
</feature>
<feature type="region of interest" description="Disordered" evidence="2">
    <location>
        <begin position="1"/>
        <end position="350"/>
    </location>
</feature>
<keyword evidence="1" id="KW-0175">Coiled coil</keyword>
<evidence type="ECO:0000313" key="4">
    <source>
        <dbReference type="EMBL" id="RKU44589.1"/>
    </source>
</evidence>
<sequence length="1494" mass="165071">MASGGEMTLPATRRTRRSIGAQSPNKRGKDKENATIDVGATTATLAANRKKSRSKSIGPGSLDILKQGAGNRRASLAVPPKPLPRGILKQPIQPLPELPPFRLRNDTKDTLCRTPEDSAEGIATSGMKIALRTEEEQQAAAREREERERAQLEKEEKDRREARRRSLANRRVSFAAEATLHMWDVVEAPEQDSTTSTDRNRRTSSQPQNQLSSDASEPPSTPPEAVIEDPIELADDQREAHQKKNRRRSSGIPTRNFNDPDDYTTSSTIYSSDAEHADGVAEIQGEEMSDSDSDAEDGTMMTLDADEMTSASVTQMAQQEDQEDSTSLDENLRVASQRASTRRVEDSDDEEAIPAFGWVKKSNAAPQAVSEVTARMMEAVQHSPQKEDEDDAMSSEMEMDVDEDMDMEITNAVGGILRPAKQRTPSPEKENNEEQDVEMDEDMSMDVTRVLGGILAMGKPSTARRQSVRRPPPPPPEPDEEDEGAAMELTMAVGGIMAAGRTSGGSTDLEAMEDMSMEITTAIGGVLSQGKGRSPVQSRRRSMAASTNHRPLDHIDNDDDGAMDMTTAVGCILPTVTREDEEEDDNVEMNVTMGMDMTTAIGGIIKSPAKQQQHGQQTKNIEDEESNEPVPAELPRPSPNKPVQTIADENGSPAPNGTHGRSPRRASLRPRATTPKSATPQRTKAANNTTPKTAPASPSRSKANVDVEPKRTPSRTPSPLKRVPPRSASPKQLQSPVRAVTPRSVTKSRPSLFHQNPETGATTPRVILSPNRRRLSGVGLDRPGLGSPRISEILDRRSSIGDAASSFSPVPVNFDRKGVSFADPRAMVEEIDRERLEEEERENTRKVLEREADGDITANLKDMITSMSPIKPPRPQLKGRKSLAVGSGKGLLGKRPAELDENDEEDERDGVKRLKGLQGSPVKNVRLGSPPTKEETTTGRRTKAAAAKDDATTPTISFSPVKISSPEGKGRFRSVDDEPSTTLNLQHTASITEAEVEKEADEDRIHLQDFLNMTSIRFMELTTTKRRHTIAPTQPRDSGVADGKEEMSLERCVVAGACTVPMLELYQHSCRELKKYISEGRRIVREIETETFEENPPLFREYISASPDFKLIMDNQFKNVKTHARLLSKAMWYEWRMKLQDGLKEGLIKIAEGMTEDDEILTKQEKLLQSVLPELVKSYERLEQENEELEAVARELADCDPAELEAARDDLLNMDRQIEEKTRQVALLRQELEESEDGVKNMASRKEKCLEDIKEADRIREECRGWSSTEIATLKAKVDQLDKSHGWAITGISGSVVSLAYRREIELVLDISAFQPANNKGNANIDLWYIASAREYNPVPCTAEREFYLQCIRDQVRGLPQSATKLSRMLGIVSAAWDQSGEVVRHVRSINVTFPTTVQRTGDNMAELRTEVLVVPLRSKVEVLIELTGMIGGLGDVVVDVNPRARVIYGESFNEKKMGEFLQGRIGLGQGKMEAWGVVLGELHGRLLAKGRKA</sequence>
<dbReference type="STRING" id="177199.A0A420Y9M9"/>
<feature type="compositionally biased region" description="Polar residues" evidence="2">
    <location>
        <begin position="309"/>
        <end position="319"/>
    </location>
</feature>
<dbReference type="InterPro" id="IPR040850">
    <property type="entry name" value="Knl1_RWD_C"/>
</dbReference>
<feature type="compositionally biased region" description="Basic and acidic residues" evidence="2">
    <location>
        <begin position="832"/>
        <end position="853"/>
    </location>
</feature>
<feature type="compositionally biased region" description="Basic and acidic residues" evidence="2">
    <location>
        <begin position="103"/>
        <end position="116"/>
    </location>
</feature>
<dbReference type="SMART" id="SM01315">
    <property type="entry name" value="Spc7_N"/>
    <property type="match status" value="1"/>
</dbReference>
<evidence type="ECO:0000259" key="3">
    <source>
        <dbReference type="SMART" id="SM00787"/>
    </source>
</evidence>
<feature type="region of interest" description="Disordered" evidence="2">
    <location>
        <begin position="866"/>
        <end position="980"/>
    </location>
</feature>
<dbReference type="PANTHER" id="PTHR28260">
    <property type="entry name" value="SPINDLE POLE BODY COMPONENT SPC105"/>
    <property type="match status" value="1"/>
</dbReference>
<dbReference type="EMBL" id="QVQW01000029">
    <property type="protein sequence ID" value="RKU44589.1"/>
    <property type="molecule type" value="Genomic_DNA"/>
</dbReference>
<feature type="compositionally biased region" description="Low complexity" evidence="2">
    <location>
        <begin position="263"/>
        <end position="272"/>
    </location>
</feature>